<evidence type="ECO:0000313" key="2">
    <source>
        <dbReference type="EMBL" id="SDR06528.1"/>
    </source>
</evidence>
<dbReference type="Gene3D" id="1.10.10.10">
    <property type="entry name" value="Winged helix-like DNA-binding domain superfamily/Winged helix DNA-binding domain"/>
    <property type="match status" value="1"/>
</dbReference>
<proteinExistence type="predicted"/>
<dbReference type="STRING" id="37928.SAMN04489742_3754"/>
<dbReference type="SMART" id="SM01043">
    <property type="entry name" value="BTAD"/>
    <property type="match status" value="1"/>
</dbReference>
<sequence>MLKVPSGGAREGSCGRTVRLALFGVGLWGDTAAMATDRIWKLRLLGGWQLRRGDQSATVALRQQRLIAALALYGRQPRTFLAGLLWPDRPEHQAFGNLRESVFVVNRDLPKLLVPTRDSLDLAERARIDIRDIRAQASDVEEQTGPDLPQSVLYSVLEAELLPGWHEDWVISEQDRWQRWRLSVLERLARQFLVQGKIDLAVEAARAATTIDPLRESAQRLLLQCYLAEGNQAEALRAYLSFRIRLRQEFGVDPSPFTADLVSSLLVD</sequence>
<dbReference type="AlphaFoldDB" id="A0A1H1G0U6"/>
<dbReference type="SUPFAM" id="SSF48452">
    <property type="entry name" value="TPR-like"/>
    <property type="match status" value="1"/>
</dbReference>
<dbReference type="InterPro" id="IPR051677">
    <property type="entry name" value="AfsR-DnrI-RedD_regulator"/>
</dbReference>
<name>A0A1H1G0U6_9MICC</name>
<keyword evidence="2" id="KW-0238">DNA-binding</keyword>
<feature type="domain" description="Bacterial transcriptional activator" evidence="1">
    <location>
        <begin position="128"/>
        <end position="266"/>
    </location>
</feature>
<dbReference type="InterPro" id="IPR005158">
    <property type="entry name" value="BTAD"/>
</dbReference>
<dbReference type="Pfam" id="PF03704">
    <property type="entry name" value="BTAD"/>
    <property type="match status" value="1"/>
</dbReference>
<dbReference type="PANTHER" id="PTHR35807">
    <property type="entry name" value="TRANSCRIPTIONAL REGULATOR REDD-RELATED"/>
    <property type="match status" value="1"/>
</dbReference>
<dbReference type="Gene3D" id="1.25.40.10">
    <property type="entry name" value="Tetratricopeptide repeat domain"/>
    <property type="match status" value="1"/>
</dbReference>
<evidence type="ECO:0000313" key="3">
    <source>
        <dbReference type="Proteomes" id="UP000181917"/>
    </source>
</evidence>
<keyword evidence="3" id="KW-1185">Reference proteome</keyword>
<dbReference type="Proteomes" id="UP000181917">
    <property type="component" value="Unassembled WGS sequence"/>
</dbReference>
<evidence type="ECO:0000259" key="1">
    <source>
        <dbReference type="SMART" id="SM01043"/>
    </source>
</evidence>
<dbReference type="InterPro" id="IPR036388">
    <property type="entry name" value="WH-like_DNA-bd_sf"/>
</dbReference>
<reference evidence="2 3" key="1">
    <citation type="submission" date="2016-10" db="EMBL/GenBank/DDBJ databases">
        <authorList>
            <person name="de Groot N.N."/>
        </authorList>
    </citation>
    <scope>NUCLEOTIDE SEQUENCE [LARGE SCALE GENOMIC DNA]</scope>
    <source>
        <strain evidence="2 3">DSM 20117</strain>
    </source>
</reference>
<dbReference type="GO" id="GO:0003677">
    <property type="term" value="F:DNA binding"/>
    <property type="evidence" value="ECO:0007669"/>
    <property type="project" value="UniProtKB-KW"/>
</dbReference>
<dbReference type="InterPro" id="IPR011990">
    <property type="entry name" value="TPR-like_helical_dom_sf"/>
</dbReference>
<accession>A0A1H1G0U6</accession>
<organism evidence="2 3">
    <name type="scientific">Crystallibacter crystallopoietes</name>
    <dbReference type="NCBI Taxonomy" id="37928"/>
    <lineage>
        <taxon>Bacteria</taxon>
        <taxon>Bacillati</taxon>
        <taxon>Actinomycetota</taxon>
        <taxon>Actinomycetes</taxon>
        <taxon>Micrococcales</taxon>
        <taxon>Micrococcaceae</taxon>
        <taxon>Crystallibacter</taxon>
    </lineage>
</organism>
<dbReference type="EMBL" id="FNKH01000002">
    <property type="protein sequence ID" value="SDR06528.1"/>
    <property type="molecule type" value="Genomic_DNA"/>
</dbReference>
<protein>
    <submittedName>
        <fullName evidence="2">DNA-binding transcriptional activator of the SARP family</fullName>
    </submittedName>
</protein>
<gene>
    <name evidence="2" type="ORF">SAMN04489742_3754</name>
</gene>